<accession>A0A813ME92</accession>
<feature type="domain" description="Apple" evidence="2">
    <location>
        <begin position="119"/>
        <end position="169"/>
    </location>
</feature>
<feature type="signal peptide" evidence="1">
    <location>
        <begin position="1"/>
        <end position="18"/>
    </location>
</feature>
<dbReference type="Pfam" id="PF14295">
    <property type="entry name" value="PAN_4"/>
    <property type="match status" value="2"/>
</dbReference>
<organism evidence="3 5">
    <name type="scientific">Adineta steineri</name>
    <dbReference type="NCBI Taxonomy" id="433720"/>
    <lineage>
        <taxon>Eukaryota</taxon>
        <taxon>Metazoa</taxon>
        <taxon>Spiralia</taxon>
        <taxon>Gnathifera</taxon>
        <taxon>Rotifera</taxon>
        <taxon>Eurotatoria</taxon>
        <taxon>Bdelloidea</taxon>
        <taxon>Adinetida</taxon>
        <taxon>Adinetidae</taxon>
        <taxon>Adineta</taxon>
    </lineage>
</organism>
<sequence length="188" mass="20381">MRIDIIFILSLCIKIVYLQTCSNFDIGIDRSGPWYAHIRTIASPDECCGLCNAEGTRCQSWVYVTIGAAITSGCYLKENIPIVNETSSCGPFCTSGFKEASLVLSGRCAFPGGIYELAVDRPGPRYVRLTSIRSHPACCAMCVLEGEKCRSWTFIRSGVADKESGCLLKNQVPPISMVPCVACTSGTK</sequence>
<dbReference type="AlphaFoldDB" id="A0A813ME92"/>
<feature type="domain" description="Apple" evidence="2">
    <location>
        <begin position="29"/>
        <end position="77"/>
    </location>
</feature>
<evidence type="ECO:0000313" key="4">
    <source>
        <dbReference type="EMBL" id="CAF4108850.1"/>
    </source>
</evidence>
<dbReference type="EMBL" id="CAJOAZ010005672">
    <property type="protein sequence ID" value="CAF4108850.1"/>
    <property type="molecule type" value="Genomic_DNA"/>
</dbReference>
<proteinExistence type="predicted"/>
<feature type="chain" id="PRO_5036222327" description="Apple domain-containing protein" evidence="1">
    <location>
        <begin position="19"/>
        <end position="188"/>
    </location>
</feature>
<name>A0A813ME92_9BILA</name>
<dbReference type="Proteomes" id="UP000663844">
    <property type="component" value="Unassembled WGS sequence"/>
</dbReference>
<comment type="caution">
    <text evidence="3">The sequence shown here is derived from an EMBL/GenBank/DDBJ whole genome shotgun (WGS) entry which is preliminary data.</text>
</comment>
<dbReference type="InterPro" id="IPR003609">
    <property type="entry name" value="Pan_app"/>
</dbReference>
<gene>
    <name evidence="3" type="ORF">JYZ213_LOCUS91</name>
    <name evidence="4" type="ORF">OXD698_LOCUS35829</name>
</gene>
<evidence type="ECO:0000259" key="2">
    <source>
        <dbReference type="Pfam" id="PF14295"/>
    </source>
</evidence>
<evidence type="ECO:0000313" key="3">
    <source>
        <dbReference type="EMBL" id="CAF0719237.1"/>
    </source>
</evidence>
<dbReference type="Proteomes" id="UP000663845">
    <property type="component" value="Unassembled WGS sequence"/>
</dbReference>
<dbReference type="Gene3D" id="3.50.4.10">
    <property type="entry name" value="Hepatocyte Growth Factor"/>
    <property type="match status" value="2"/>
</dbReference>
<evidence type="ECO:0000256" key="1">
    <source>
        <dbReference type="SAM" id="SignalP"/>
    </source>
</evidence>
<evidence type="ECO:0000313" key="5">
    <source>
        <dbReference type="Proteomes" id="UP000663845"/>
    </source>
</evidence>
<dbReference type="EMBL" id="CAJNOG010000001">
    <property type="protein sequence ID" value="CAF0719237.1"/>
    <property type="molecule type" value="Genomic_DNA"/>
</dbReference>
<reference evidence="3" key="1">
    <citation type="submission" date="2021-02" db="EMBL/GenBank/DDBJ databases">
        <authorList>
            <person name="Nowell W R."/>
        </authorList>
    </citation>
    <scope>NUCLEOTIDE SEQUENCE</scope>
</reference>
<protein>
    <recommendedName>
        <fullName evidence="2">Apple domain-containing protein</fullName>
    </recommendedName>
</protein>
<keyword evidence="1" id="KW-0732">Signal</keyword>